<dbReference type="InterPro" id="IPR008228">
    <property type="entry name" value="UCP006173"/>
</dbReference>
<dbReference type="OrthoDB" id="9786855at2"/>
<reference evidence="2 3" key="1">
    <citation type="submission" date="2019-09" db="EMBL/GenBank/DDBJ databases">
        <title>Whole-genome sequence of the purple sulfur bacterium Thiohalocapsa marina DSM 19078.</title>
        <authorList>
            <person name="Kyndt J.A."/>
            <person name="Meyer T.E."/>
        </authorList>
    </citation>
    <scope>NUCLEOTIDE SEQUENCE [LARGE SCALE GENOMIC DNA]</scope>
    <source>
        <strain evidence="2 3">DSM 19078</strain>
    </source>
</reference>
<dbReference type="RefSeq" id="WP_150091215.1">
    <property type="nucleotide sequence ID" value="NZ_JBFUOH010000031.1"/>
</dbReference>
<dbReference type="PANTHER" id="PTHR37421">
    <property type="entry name" value="UPF0260 PROTEIN YCGN"/>
    <property type="match status" value="1"/>
</dbReference>
<evidence type="ECO:0000313" key="2">
    <source>
        <dbReference type="EMBL" id="KAA6186251.1"/>
    </source>
</evidence>
<dbReference type="HAMAP" id="MF_00676">
    <property type="entry name" value="UPF0260"/>
    <property type="match status" value="1"/>
</dbReference>
<dbReference type="AlphaFoldDB" id="A0A5M8FRN1"/>
<dbReference type="EMBL" id="VWXX01000005">
    <property type="protein sequence ID" value="KAA6186251.1"/>
    <property type="molecule type" value="Genomic_DNA"/>
</dbReference>
<sequence length="150" mass="16826">MTPTDAPDLPFWRTTPLADMSPAQWEALCDGCGKCCLNKYEDEDTGALHYTSVACRLLDQERGCCGDYANRAARVADCVTLTLETLRDPTWLPQTCAYRLLTEGQDLPAWHPLCSHDPDSVRRAGHSVHGRVKSEDDVDDPLLHLIDWIR</sequence>
<dbReference type="NCBIfam" id="NF003501">
    <property type="entry name" value="PRK05170.1-5"/>
    <property type="match status" value="1"/>
</dbReference>
<evidence type="ECO:0000256" key="1">
    <source>
        <dbReference type="HAMAP-Rule" id="MF_00676"/>
    </source>
</evidence>
<dbReference type="InterPro" id="IPR005358">
    <property type="entry name" value="Puta_zinc/iron-chelating_dom"/>
</dbReference>
<dbReference type="Pfam" id="PF03692">
    <property type="entry name" value="CxxCxxCC"/>
    <property type="match status" value="1"/>
</dbReference>
<comment type="caution">
    <text evidence="2">The sequence shown here is derived from an EMBL/GenBank/DDBJ whole genome shotgun (WGS) entry which is preliminary data.</text>
</comment>
<organism evidence="2 3">
    <name type="scientific">Thiohalocapsa marina</name>
    <dbReference type="NCBI Taxonomy" id="424902"/>
    <lineage>
        <taxon>Bacteria</taxon>
        <taxon>Pseudomonadati</taxon>
        <taxon>Pseudomonadota</taxon>
        <taxon>Gammaproteobacteria</taxon>
        <taxon>Chromatiales</taxon>
        <taxon>Chromatiaceae</taxon>
        <taxon>Thiohalocapsa</taxon>
    </lineage>
</organism>
<name>A0A5M8FRN1_9GAMM</name>
<dbReference type="PIRSF" id="PIRSF006173">
    <property type="entry name" value="UCP006173"/>
    <property type="match status" value="1"/>
</dbReference>
<keyword evidence="3" id="KW-1185">Reference proteome</keyword>
<protein>
    <recommendedName>
        <fullName evidence="1">UPF0260 protein F2Q65_05470</fullName>
    </recommendedName>
</protein>
<proteinExistence type="inferred from homology"/>
<evidence type="ECO:0000313" key="3">
    <source>
        <dbReference type="Proteomes" id="UP000322981"/>
    </source>
</evidence>
<dbReference type="PANTHER" id="PTHR37421:SF1">
    <property type="entry name" value="UPF0260 PROTEIN YCGN"/>
    <property type="match status" value="1"/>
</dbReference>
<comment type="similarity">
    <text evidence="1">Belongs to the UPF0260 family.</text>
</comment>
<dbReference type="NCBIfam" id="NF003507">
    <property type="entry name" value="PRK05170.2-5"/>
    <property type="match status" value="1"/>
</dbReference>
<gene>
    <name evidence="2" type="ORF">F2Q65_05470</name>
</gene>
<accession>A0A5M8FRN1</accession>
<dbReference type="Proteomes" id="UP000322981">
    <property type="component" value="Unassembled WGS sequence"/>
</dbReference>